<evidence type="ECO:0000313" key="1">
    <source>
        <dbReference type="EMBL" id="MDF2260100.1"/>
    </source>
</evidence>
<dbReference type="InterPro" id="IPR011045">
    <property type="entry name" value="N2O_reductase_N"/>
</dbReference>
<dbReference type="EMBL" id="JARHTQ010000029">
    <property type="protein sequence ID" value="MDF2260100.1"/>
    <property type="molecule type" value="Genomic_DNA"/>
</dbReference>
<reference evidence="1 2" key="1">
    <citation type="submission" date="2023-03" db="EMBL/GenBank/DDBJ databases">
        <title>Draft genome sequence of type strain Streptomyces ferralitis JCM 14344.</title>
        <authorList>
            <person name="Klaysubun C."/>
            <person name="Duangmal K."/>
        </authorList>
    </citation>
    <scope>NUCLEOTIDE SEQUENCE [LARGE SCALE GENOMIC DNA]</scope>
    <source>
        <strain evidence="1 2">JCM 14344</strain>
    </source>
</reference>
<proteinExistence type="predicted"/>
<accession>A0ABT5ZAL0</accession>
<dbReference type="RefSeq" id="WP_275820358.1">
    <property type="nucleotide sequence ID" value="NZ_BAAANM010000030.1"/>
</dbReference>
<dbReference type="InterPro" id="IPR015943">
    <property type="entry name" value="WD40/YVTN_repeat-like_dom_sf"/>
</dbReference>
<protein>
    <submittedName>
        <fullName evidence="1">Uncharacterized protein</fullName>
    </submittedName>
</protein>
<name>A0ABT5ZAL0_9ACTN</name>
<gene>
    <name evidence="1" type="ORF">P2L57_31580</name>
</gene>
<evidence type="ECO:0000313" key="2">
    <source>
        <dbReference type="Proteomes" id="UP001220022"/>
    </source>
</evidence>
<dbReference type="Proteomes" id="UP001220022">
    <property type="component" value="Unassembled WGS sequence"/>
</dbReference>
<comment type="caution">
    <text evidence="1">The sequence shown here is derived from an EMBL/GenBank/DDBJ whole genome shotgun (WGS) entry which is preliminary data.</text>
</comment>
<keyword evidence="2" id="KW-1185">Reference proteome</keyword>
<dbReference type="Gene3D" id="2.130.10.10">
    <property type="entry name" value="YVTN repeat-like/Quinoprotein amine dehydrogenase"/>
    <property type="match status" value="1"/>
</dbReference>
<sequence>MIDIARQPLVATVPVRRILDGIAISPHGRCAHVANYGADTVSVVGLGTA</sequence>
<dbReference type="SUPFAM" id="SSF50974">
    <property type="entry name" value="Nitrous oxide reductase, N-terminal domain"/>
    <property type="match status" value="1"/>
</dbReference>
<organism evidence="1 2">
    <name type="scientific">Streptantibioticus ferralitis</name>
    <dbReference type="NCBI Taxonomy" id="236510"/>
    <lineage>
        <taxon>Bacteria</taxon>
        <taxon>Bacillati</taxon>
        <taxon>Actinomycetota</taxon>
        <taxon>Actinomycetes</taxon>
        <taxon>Kitasatosporales</taxon>
        <taxon>Streptomycetaceae</taxon>
        <taxon>Streptantibioticus</taxon>
    </lineage>
</organism>